<evidence type="ECO:0000313" key="2">
    <source>
        <dbReference type="EMBL" id="GIM48539.1"/>
    </source>
</evidence>
<keyword evidence="3" id="KW-1185">Reference proteome</keyword>
<keyword evidence="1" id="KW-0812">Transmembrane</keyword>
<dbReference type="Proteomes" id="UP001057291">
    <property type="component" value="Unassembled WGS sequence"/>
</dbReference>
<dbReference type="EMBL" id="BOQE01000002">
    <property type="protein sequence ID" value="GIM48539.1"/>
    <property type="molecule type" value="Genomic_DNA"/>
</dbReference>
<reference evidence="2" key="1">
    <citation type="journal article" date="2023" name="Int. J. Syst. Evol. Microbiol.">
        <title>Collibacillus ludicampi gen. nov., sp. nov., a new soil bacterium of the family Alicyclobacillaceae.</title>
        <authorList>
            <person name="Jojima T."/>
            <person name="Ioku Y."/>
            <person name="Fukuta Y."/>
            <person name="Shirasaka N."/>
            <person name="Matsumura Y."/>
            <person name="Mori M."/>
        </authorList>
    </citation>
    <scope>NUCLEOTIDE SEQUENCE</scope>
    <source>
        <strain evidence="2">TP075</strain>
    </source>
</reference>
<protein>
    <recommendedName>
        <fullName evidence="4">DUF4878 domain-containing protein</fullName>
    </recommendedName>
</protein>
<dbReference type="RefSeq" id="WP_282201582.1">
    <property type="nucleotide sequence ID" value="NZ_BOQE01000002.1"/>
</dbReference>
<evidence type="ECO:0000313" key="3">
    <source>
        <dbReference type="Proteomes" id="UP001057291"/>
    </source>
</evidence>
<evidence type="ECO:0000256" key="1">
    <source>
        <dbReference type="SAM" id="Phobius"/>
    </source>
</evidence>
<feature type="transmembrane region" description="Helical" evidence="1">
    <location>
        <begin position="7"/>
        <end position="25"/>
    </location>
</feature>
<evidence type="ECO:0008006" key="4">
    <source>
        <dbReference type="Google" id="ProtNLM"/>
    </source>
</evidence>
<dbReference type="PROSITE" id="PS51257">
    <property type="entry name" value="PROKAR_LIPOPROTEIN"/>
    <property type="match status" value="1"/>
</dbReference>
<organism evidence="2 3">
    <name type="scientific">Collibacillus ludicampi</name>
    <dbReference type="NCBI Taxonomy" id="2771369"/>
    <lineage>
        <taxon>Bacteria</taxon>
        <taxon>Bacillati</taxon>
        <taxon>Bacillota</taxon>
        <taxon>Bacilli</taxon>
        <taxon>Bacillales</taxon>
        <taxon>Alicyclobacillaceae</taxon>
        <taxon>Collibacillus</taxon>
    </lineage>
</organism>
<keyword evidence="1" id="KW-0472">Membrane</keyword>
<proteinExistence type="predicted"/>
<dbReference type="AlphaFoldDB" id="A0AAV4LKZ9"/>
<keyword evidence="1" id="KW-1133">Transmembrane helix</keyword>
<name>A0AAV4LKZ9_9BACL</name>
<accession>A0AAV4LKZ9</accession>
<gene>
    <name evidence="2" type="ORF">DNHGIG_40880</name>
</gene>
<sequence>MKKWQKWGIAYVGVIIACIVGQYFIGKQPVTTTKTYIHSVVENRLDDALSMVIGQAKKNIANQKGLLKQKGDVLRESYHLKSFDWKLQFATVESDVTVALPDGTTDREHQVYELSKQDGSWKIARVENLSPLEEGGFYLPAFGTDGVQETITKYLTDQLAGKPEAKMELTGLAYTAAVTASPVKMTPMKPENLEIQPIGRKLFGELIVRVSYTLGGEQVPKEMKGKCVDLLARMEKVGTVWKIASLESL</sequence>
<comment type="caution">
    <text evidence="2">The sequence shown here is derived from an EMBL/GenBank/DDBJ whole genome shotgun (WGS) entry which is preliminary data.</text>
</comment>